<keyword evidence="2" id="KW-1185">Reference proteome</keyword>
<gene>
    <name evidence="1" type="ORF">CERSUDRAFT_111761</name>
</gene>
<dbReference type="EMBL" id="KB445793">
    <property type="protein sequence ID" value="EMD39455.1"/>
    <property type="molecule type" value="Genomic_DNA"/>
</dbReference>
<organism evidence="1 2">
    <name type="scientific">Ceriporiopsis subvermispora (strain B)</name>
    <name type="common">White-rot fungus</name>
    <name type="synonym">Gelatoporia subvermispora</name>
    <dbReference type="NCBI Taxonomy" id="914234"/>
    <lineage>
        <taxon>Eukaryota</taxon>
        <taxon>Fungi</taxon>
        <taxon>Dikarya</taxon>
        <taxon>Basidiomycota</taxon>
        <taxon>Agaricomycotina</taxon>
        <taxon>Agaricomycetes</taxon>
        <taxon>Polyporales</taxon>
        <taxon>Gelatoporiaceae</taxon>
        <taxon>Gelatoporia</taxon>
    </lineage>
</organism>
<dbReference type="AlphaFoldDB" id="M2R4I3"/>
<dbReference type="OrthoDB" id="2750355at2759"/>
<protein>
    <recommendedName>
        <fullName evidence="3">F-box domain-containing protein</fullName>
    </recommendedName>
</protein>
<evidence type="ECO:0008006" key="3">
    <source>
        <dbReference type="Google" id="ProtNLM"/>
    </source>
</evidence>
<reference evidence="1 2" key="1">
    <citation type="journal article" date="2012" name="Proc. Natl. Acad. Sci. U.S.A.">
        <title>Comparative genomics of Ceriporiopsis subvermispora and Phanerochaete chrysosporium provide insight into selective ligninolysis.</title>
        <authorList>
            <person name="Fernandez-Fueyo E."/>
            <person name="Ruiz-Duenas F.J."/>
            <person name="Ferreira P."/>
            <person name="Floudas D."/>
            <person name="Hibbett D.S."/>
            <person name="Canessa P."/>
            <person name="Larrondo L.F."/>
            <person name="James T.Y."/>
            <person name="Seelenfreund D."/>
            <person name="Lobos S."/>
            <person name="Polanco R."/>
            <person name="Tello M."/>
            <person name="Honda Y."/>
            <person name="Watanabe T."/>
            <person name="Watanabe T."/>
            <person name="Ryu J.S."/>
            <person name="Kubicek C.P."/>
            <person name="Schmoll M."/>
            <person name="Gaskell J."/>
            <person name="Hammel K.E."/>
            <person name="St John F.J."/>
            <person name="Vanden Wymelenberg A."/>
            <person name="Sabat G."/>
            <person name="Splinter BonDurant S."/>
            <person name="Syed K."/>
            <person name="Yadav J.S."/>
            <person name="Doddapaneni H."/>
            <person name="Subramanian V."/>
            <person name="Lavin J.L."/>
            <person name="Oguiza J.A."/>
            <person name="Perez G."/>
            <person name="Pisabarro A.G."/>
            <person name="Ramirez L."/>
            <person name="Santoyo F."/>
            <person name="Master E."/>
            <person name="Coutinho P.M."/>
            <person name="Henrissat B."/>
            <person name="Lombard V."/>
            <person name="Magnuson J.K."/>
            <person name="Kuees U."/>
            <person name="Hori C."/>
            <person name="Igarashi K."/>
            <person name="Samejima M."/>
            <person name="Held B.W."/>
            <person name="Barry K.W."/>
            <person name="LaButti K.M."/>
            <person name="Lapidus A."/>
            <person name="Lindquist E.A."/>
            <person name="Lucas S.M."/>
            <person name="Riley R."/>
            <person name="Salamov A.A."/>
            <person name="Hoffmeister D."/>
            <person name="Schwenk D."/>
            <person name="Hadar Y."/>
            <person name="Yarden O."/>
            <person name="de Vries R.P."/>
            <person name="Wiebenga A."/>
            <person name="Stenlid J."/>
            <person name="Eastwood D."/>
            <person name="Grigoriev I.V."/>
            <person name="Berka R.M."/>
            <person name="Blanchette R.A."/>
            <person name="Kersten P."/>
            <person name="Martinez A.T."/>
            <person name="Vicuna R."/>
            <person name="Cullen D."/>
        </authorList>
    </citation>
    <scope>NUCLEOTIDE SEQUENCE [LARGE SCALE GENOMIC DNA]</scope>
    <source>
        <strain evidence="1 2">B</strain>
    </source>
</reference>
<dbReference type="InterPro" id="IPR032675">
    <property type="entry name" value="LRR_dom_sf"/>
</dbReference>
<dbReference type="SUPFAM" id="SSF52047">
    <property type="entry name" value="RNI-like"/>
    <property type="match status" value="1"/>
</dbReference>
<evidence type="ECO:0000313" key="1">
    <source>
        <dbReference type="EMBL" id="EMD39455.1"/>
    </source>
</evidence>
<accession>M2R4I3</accession>
<dbReference type="Proteomes" id="UP000016930">
    <property type="component" value="Unassembled WGS sequence"/>
</dbReference>
<dbReference type="Gene3D" id="3.80.10.10">
    <property type="entry name" value="Ribonuclease Inhibitor"/>
    <property type="match status" value="1"/>
</dbReference>
<dbReference type="HOGENOM" id="CLU_670840_0_0_1"/>
<proteinExistence type="predicted"/>
<name>M2R4I3_CERS8</name>
<sequence>MLTCQAMHIECTRVLLRSDILLKNPSTIIAFCIYVIKDPEARGPLIRSISISLESAPTGANGIEPLCTALRYTRNLRKLAILPFNVLRFLPRIELIDVLYRLDTLEELEVHDAHLLHANVYRDMRCVLTHLILDWDWMTLWDVDLNVLRSWAPSLKVLHLTSMLPRQSWSPSFPSLQDLSIRISAPVPDIVALLHVCPALRTLRFETTMARPQDIERARQHYVTMHAGHRWPNLDYVSADLPGLYQVALQQPVRRINLNLGALGGHTSAWLAAVLAIMQPTHLQLQMQILMSGQHAFLPELLPAATYVKYLRLIFASGKGIGPGEITPIVRPLSITHLEIETLLAGNLAFRPESYALSAAFAVPSLGFVSVATADRSQSFSILRSDVPGEITVELSDSTSAQNRKDSAWG</sequence>
<evidence type="ECO:0000313" key="2">
    <source>
        <dbReference type="Proteomes" id="UP000016930"/>
    </source>
</evidence>